<keyword evidence="1" id="KW-0812">Transmembrane</keyword>
<organism evidence="2 3">
    <name type="scientific">Pseudonocardia cypriaca</name>
    <dbReference type="NCBI Taxonomy" id="882449"/>
    <lineage>
        <taxon>Bacteria</taxon>
        <taxon>Bacillati</taxon>
        <taxon>Actinomycetota</taxon>
        <taxon>Actinomycetes</taxon>
        <taxon>Pseudonocardiales</taxon>
        <taxon>Pseudonocardiaceae</taxon>
        <taxon>Pseudonocardia</taxon>
    </lineage>
</organism>
<evidence type="ECO:0000313" key="3">
    <source>
        <dbReference type="Proteomes" id="UP000319818"/>
    </source>
</evidence>
<proteinExistence type="predicted"/>
<evidence type="ECO:0000256" key="1">
    <source>
        <dbReference type="SAM" id="Phobius"/>
    </source>
</evidence>
<keyword evidence="3" id="KW-1185">Reference proteome</keyword>
<keyword evidence="1" id="KW-0472">Membrane</keyword>
<name>A0A543GA81_9PSEU</name>
<sequence>MTPTAGHAVVIAVTIALSAALVAGSGAAGGGLITLLVLLLAIAALVVPVGIAIILWAPARPLTRALLAGAGVACLLLLGWGVVRIAAVWPTVTFPW</sequence>
<gene>
    <name evidence="2" type="ORF">FB388_0337</name>
</gene>
<evidence type="ECO:0000313" key="2">
    <source>
        <dbReference type="EMBL" id="TQM42998.1"/>
    </source>
</evidence>
<comment type="caution">
    <text evidence="2">The sequence shown here is derived from an EMBL/GenBank/DDBJ whole genome shotgun (WGS) entry which is preliminary data.</text>
</comment>
<accession>A0A543GA81</accession>
<dbReference type="AlphaFoldDB" id="A0A543GA81"/>
<dbReference type="EMBL" id="VFPH01000001">
    <property type="protein sequence ID" value="TQM42998.1"/>
    <property type="molecule type" value="Genomic_DNA"/>
</dbReference>
<keyword evidence="1" id="KW-1133">Transmembrane helix</keyword>
<dbReference type="Proteomes" id="UP000319818">
    <property type="component" value="Unassembled WGS sequence"/>
</dbReference>
<feature type="transmembrane region" description="Helical" evidence="1">
    <location>
        <begin position="65"/>
        <end position="89"/>
    </location>
</feature>
<feature type="transmembrane region" description="Helical" evidence="1">
    <location>
        <begin position="34"/>
        <end position="58"/>
    </location>
</feature>
<reference evidence="2 3" key="1">
    <citation type="submission" date="2019-06" db="EMBL/GenBank/DDBJ databases">
        <title>Sequencing the genomes of 1000 actinobacteria strains.</title>
        <authorList>
            <person name="Klenk H.-P."/>
        </authorList>
    </citation>
    <scope>NUCLEOTIDE SEQUENCE [LARGE SCALE GENOMIC DNA]</scope>
    <source>
        <strain evidence="2 3">DSM 45511</strain>
    </source>
</reference>
<protein>
    <submittedName>
        <fullName evidence="2">Uncharacterized protein</fullName>
    </submittedName>
</protein>